<dbReference type="GO" id="GO:0003700">
    <property type="term" value="F:DNA-binding transcription factor activity"/>
    <property type="evidence" value="ECO:0007669"/>
    <property type="project" value="TreeGrafter"/>
</dbReference>
<dbReference type="GO" id="GO:0005829">
    <property type="term" value="C:cytosol"/>
    <property type="evidence" value="ECO:0007669"/>
    <property type="project" value="TreeGrafter"/>
</dbReference>
<protein>
    <submittedName>
        <fullName evidence="2">HTH-type transcriptional regulator IscR</fullName>
    </submittedName>
</protein>
<dbReference type="EMBL" id="FWDM01000005">
    <property type="protein sequence ID" value="SLM10245.1"/>
    <property type="molecule type" value="Genomic_DNA"/>
</dbReference>
<reference evidence="2" key="1">
    <citation type="submission" date="2017-02" db="EMBL/GenBank/DDBJ databases">
        <authorList>
            <person name="Regsiter A."/>
            <person name="William W."/>
        </authorList>
    </citation>
    <scope>NUCLEOTIDE SEQUENCE</scope>
    <source>
        <strain evidence="2">Bib</strain>
    </source>
</reference>
<organism evidence="2">
    <name type="scientific">uncultured spirochete</name>
    <dbReference type="NCBI Taxonomy" id="156406"/>
    <lineage>
        <taxon>Bacteria</taxon>
        <taxon>Pseudomonadati</taxon>
        <taxon>Spirochaetota</taxon>
        <taxon>Spirochaetia</taxon>
        <taxon>Spirochaetales</taxon>
        <taxon>environmental samples</taxon>
    </lineage>
</organism>
<name>A0A3P3XGH5_9SPIR</name>
<dbReference type="InterPro" id="IPR000944">
    <property type="entry name" value="Tscrpt_reg_Rrf2"/>
</dbReference>
<dbReference type="InterPro" id="IPR036388">
    <property type="entry name" value="WH-like_DNA-bd_sf"/>
</dbReference>
<dbReference type="AlphaFoldDB" id="A0A3P3XGH5"/>
<dbReference type="SUPFAM" id="SSF46785">
    <property type="entry name" value="Winged helix' DNA-binding domain"/>
    <property type="match status" value="1"/>
</dbReference>
<evidence type="ECO:0000313" key="2">
    <source>
        <dbReference type="EMBL" id="SLM10245.1"/>
    </source>
</evidence>
<dbReference type="GO" id="GO:0003677">
    <property type="term" value="F:DNA binding"/>
    <property type="evidence" value="ECO:0007669"/>
    <property type="project" value="UniProtKB-KW"/>
</dbReference>
<proteinExistence type="predicted"/>
<dbReference type="PROSITE" id="PS51197">
    <property type="entry name" value="HTH_RRF2_2"/>
    <property type="match status" value="1"/>
</dbReference>
<evidence type="ECO:0000256" key="1">
    <source>
        <dbReference type="ARBA" id="ARBA00023125"/>
    </source>
</evidence>
<accession>A0A3P3XGH5</accession>
<dbReference type="InterPro" id="IPR036390">
    <property type="entry name" value="WH_DNA-bd_sf"/>
</dbReference>
<dbReference type="Gene3D" id="1.10.10.10">
    <property type="entry name" value="Winged helix-like DNA-binding domain superfamily/Winged helix DNA-binding domain"/>
    <property type="match status" value="1"/>
</dbReference>
<keyword evidence="1" id="KW-0238">DNA-binding</keyword>
<dbReference type="PANTHER" id="PTHR33221:SF5">
    <property type="entry name" value="HTH-TYPE TRANSCRIPTIONAL REGULATOR ISCR"/>
    <property type="match status" value="1"/>
</dbReference>
<gene>
    <name evidence="2" type="primary">iscR</name>
    <name evidence="2" type="ORF">SPIROBIBN47_130025</name>
</gene>
<dbReference type="NCBIfam" id="TIGR00738">
    <property type="entry name" value="rrf2_super"/>
    <property type="match status" value="1"/>
</dbReference>
<dbReference type="Pfam" id="PF02082">
    <property type="entry name" value="Rrf2"/>
    <property type="match status" value="1"/>
</dbReference>
<dbReference type="PANTHER" id="PTHR33221">
    <property type="entry name" value="WINGED HELIX-TURN-HELIX TRANSCRIPTIONAL REGULATOR, RRF2 FAMILY"/>
    <property type="match status" value="1"/>
</dbReference>
<sequence>MIEKEVPKMRATTRGLYALKAILTLAKTSDGQTPVSLHQIASFEGLSPEFLQQIFYRMRKAGIIQATRGPGGGFYLSKKPEEISVYEILLAAGETLEIVPCAPERSRRRACEQFSSCDAGKFWSKMEILIIEYARSKHLSDLMTAGGI</sequence>